<keyword evidence="4" id="KW-1185">Reference proteome</keyword>
<dbReference type="SMART" id="SM00530">
    <property type="entry name" value="HTH_XRE"/>
    <property type="match status" value="1"/>
</dbReference>
<dbReference type="InterPro" id="IPR001387">
    <property type="entry name" value="Cro/C1-type_HTH"/>
</dbReference>
<evidence type="ECO:0000313" key="4">
    <source>
        <dbReference type="Proteomes" id="UP001500897"/>
    </source>
</evidence>
<protein>
    <recommendedName>
        <fullName evidence="2">HTH cro/C1-type domain-containing protein</fullName>
    </recommendedName>
</protein>
<name>A0ABN2WLB4_9ACTN</name>
<dbReference type="Pfam" id="PF13560">
    <property type="entry name" value="HTH_31"/>
    <property type="match status" value="1"/>
</dbReference>
<sequence length="458" mass="48599">MLASRRFGAELRRLREENGLSLEGLARQLSYSKGYLSKVESGQRKASQELARRCDALLGAEGRLQQLAVRPVPAPAADRTAPGDWPRIHPGGAGDGSGGAEGGSAPARAGRRGGRPGDENRPADAPGTPYAAHASYAPLAPLSPLAPESVGDPFPHRPTALDPAVPALLRAQLTQYRALGQHLDPVLLVPALQMQSETAVRIALRCDGRSRAELLLIAAHFIEFGGWMAQEAGDRHTALAHTERAVELARAGGNRHLAGYALVRRALITFYAGDAAATVALATAAQDRRLPPRIRGLAALREAQGHALGGDRNRCLRALERAEVLLATAAADHDGGPVIGSANVADPAAMTTGWCLFDLGHARRAAEVLDREYDRLPPHATRARIRYGLRRALAHAGAGEAEHACAVAAEQLGALADVPSATVATDLRRLDRELRRFRASRTVRAFQPVLLRAITGGC</sequence>
<proteinExistence type="predicted"/>
<gene>
    <name evidence="3" type="ORF">GCM10009759_22700</name>
</gene>
<organism evidence="3 4">
    <name type="scientific">Kitasatospora saccharophila</name>
    <dbReference type="NCBI Taxonomy" id="407973"/>
    <lineage>
        <taxon>Bacteria</taxon>
        <taxon>Bacillati</taxon>
        <taxon>Actinomycetota</taxon>
        <taxon>Actinomycetes</taxon>
        <taxon>Kitasatosporales</taxon>
        <taxon>Streptomycetaceae</taxon>
        <taxon>Kitasatospora</taxon>
    </lineage>
</organism>
<feature type="compositionally biased region" description="Low complexity" evidence="1">
    <location>
        <begin position="69"/>
        <end position="82"/>
    </location>
</feature>
<comment type="caution">
    <text evidence="3">The sequence shown here is derived from an EMBL/GenBank/DDBJ whole genome shotgun (WGS) entry which is preliminary data.</text>
</comment>
<dbReference type="EMBL" id="BAAANS010000012">
    <property type="protein sequence ID" value="GAA2094909.1"/>
    <property type="molecule type" value="Genomic_DNA"/>
</dbReference>
<reference evidence="3 4" key="1">
    <citation type="journal article" date="2019" name="Int. J. Syst. Evol. Microbiol.">
        <title>The Global Catalogue of Microorganisms (GCM) 10K type strain sequencing project: providing services to taxonomists for standard genome sequencing and annotation.</title>
        <authorList>
            <consortium name="The Broad Institute Genomics Platform"/>
            <consortium name="The Broad Institute Genome Sequencing Center for Infectious Disease"/>
            <person name="Wu L."/>
            <person name="Ma J."/>
        </authorList>
    </citation>
    <scope>NUCLEOTIDE SEQUENCE [LARGE SCALE GENOMIC DNA]</scope>
    <source>
        <strain evidence="3 4">JCM 14559</strain>
    </source>
</reference>
<evidence type="ECO:0000259" key="2">
    <source>
        <dbReference type="PROSITE" id="PS50943"/>
    </source>
</evidence>
<dbReference type="Proteomes" id="UP001500897">
    <property type="component" value="Unassembled WGS sequence"/>
</dbReference>
<dbReference type="CDD" id="cd00093">
    <property type="entry name" value="HTH_XRE"/>
    <property type="match status" value="1"/>
</dbReference>
<dbReference type="RefSeq" id="WP_344551855.1">
    <property type="nucleotide sequence ID" value="NZ_BAAANS010000012.1"/>
</dbReference>
<feature type="domain" description="HTH cro/C1-type" evidence="2">
    <location>
        <begin position="11"/>
        <end position="67"/>
    </location>
</feature>
<dbReference type="SUPFAM" id="SSF47413">
    <property type="entry name" value="lambda repressor-like DNA-binding domains"/>
    <property type="match status" value="1"/>
</dbReference>
<evidence type="ECO:0000313" key="3">
    <source>
        <dbReference type="EMBL" id="GAA2094909.1"/>
    </source>
</evidence>
<evidence type="ECO:0000256" key="1">
    <source>
        <dbReference type="SAM" id="MobiDB-lite"/>
    </source>
</evidence>
<accession>A0ABN2WLB4</accession>
<feature type="region of interest" description="Disordered" evidence="1">
    <location>
        <begin position="69"/>
        <end position="132"/>
    </location>
</feature>
<dbReference type="InterPro" id="IPR010982">
    <property type="entry name" value="Lambda_DNA-bd_dom_sf"/>
</dbReference>
<feature type="compositionally biased region" description="Gly residues" evidence="1">
    <location>
        <begin position="91"/>
        <end position="102"/>
    </location>
</feature>
<dbReference type="PROSITE" id="PS50943">
    <property type="entry name" value="HTH_CROC1"/>
    <property type="match status" value="1"/>
</dbReference>
<dbReference type="Gene3D" id="1.10.260.40">
    <property type="entry name" value="lambda repressor-like DNA-binding domains"/>
    <property type="match status" value="1"/>
</dbReference>